<reference evidence="3 4" key="1">
    <citation type="submission" date="2019-04" db="EMBL/GenBank/DDBJ databases">
        <authorList>
            <person name="Feng G."/>
            <person name="Zhang J."/>
            <person name="Zhu H."/>
        </authorList>
    </citation>
    <scope>NUCLEOTIDE SEQUENCE [LARGE SCALE GENOMIC DNA]</scope>
    <source>
        <strain evidence="3 4">9PBR-1</strain>
    </source>
</reference>
<dbReference type="RefSeq" id="WP_135395110.1">
    <property type="nucleotide sequence ID" value="NZ_SRMB01000002.1"/>
</dbReference>
<dbReference type="Proteomes" id="UP000298471">
    <property type="component" value="Unassembled WGS sequence"/>
</dbReference>
<keyword evidence="2" id="KW-0812">Transmembrane</keyword>
<keyword evidence="2" id="KW-1133">Transmembrane helix</keyword>
<dbReference type="OrthoDB" id="868254at2"/>
<dbReference type="EMBL" id="SRMB01000002">
    <property type="protein sequence ID" value="TGE27208.1"/>
    <property type="molecule type" value="Genomic_DNA"/>
</dbReference>
<sequence>MVPTANNYTPTPEPTGDLEQLFRQKLGEAEVAPRMHLWEQIDHELLVQQNETFRRRLVWHRWVAAACILLFLGAGGWFTLRPTGSAPVSADLATRTLPATHQAATGASSGAGQTAGSRLASGAPVPDQPGGNSDLAATGSADANPMLATVGAEYPVDVLARAESAAQARALGRQGEANPELAASRFRVALPAEPALAEPIGTFFDRVVGTGRTASSTSTAGTTTSAAWYAALNSRAASNSSSVGLPGVLRSAQPDTAKASLPTTLPAAFAQVVPAHEENKPEMRATRPKRWRLMGSYGAGAYNPNMSFASAQGVAASAPNGVATSPNSYLRANATYEQAAAEYRQNLRPGFAQRVALTISYAATKHWTMNAGVQAAEQQATSQTSFNFLDGKLPAQEYALTADKYNALPPPRPTQLRTTQYRYRTAGIPVSVRYGSAKNGWSLYAKVGAAVNVLFNSRSELVGVPEATTTYSLGSVGSPYRKVQSSVNGGAGLRYKPAAAQWSVALGPTAEAGLTTLNANTSQSSAQARPYAVGMEASVEFGGKAASVIH</sequence>
<name>A0A4Z0QAV7_9BACT</name>
<organism evidence="3 4">
    <name type="scientific">Hymenobacter metallicola</name>
    <dbReference type="NCBI Taxonomy" id="2563114"/>
    <lineage>
        <taxon>Bacteria</taxon>
        <taxon>Pseudomonadati</taxon>
        <taxon>Bacteroidota</taxon>
        <taxon>Cytophagia</taxon>
        <taxon>Cytophagales</taxon>
        <taxon>Hymenobacteraceae</taxon>
        <taxon>Hymenobacter</taxon>
    </lineage>
</organism>
<proteinExistence type="predicted"/>
<keyword evidence="2" id="KW-0472">Membrane</keyword>
<protein>
    <submittedName>
        <fullName evidence="3">PorT family protein</fullName>
    </submittedName>
</protein>
<dbReference type="AlphaFoldDB" id="A0A4Z0QAV7"/>
<accession>A0A4Z0QAV7</accession>
<evidence type="ECO:0000256" key="2">
    <source>
        <dbReference type="SAM" id="Phobius"/>
    </source>
</evidence>
<evidence type="ECO:0000313" key="3">
    <source>
        <dbReference type="EMBL" id="TGE27208.1"/>
    </source>
</evidence>
<evidence type="ECO:0000256" key="1">
    <source>
        <dbReference type="SAM" id="MobiDB-lite"/>
    </source>
</evidence>
<feature type="transmembrane region" description="Helical" evidence="2">
    <location>
        <begin position="62"/>
        <end position="80"/>
    </location>
</feature>
<feature type="region of interest" description="Disordered" evidence="1">
    <location>
        <begin position="101"/>
        <end position="139"/>
    </location>
</feature>
<feature type="compositionally biased region" description="Low complexity" evidence="1">
    <location>
        <begin position="101"/>
        <end position="117"/>
    </location>
</feature>
<evidence type="ECO:0000313" key="4">
    <source>
        <dbReference type="Proteomes" id="UP000298471"/>
    </source>
</evidence>
<gene>
    <name evidence="3" type="ORF">E5K02_12500</name>
</gene>
<keyword evidence="4" id="KW-1185">Reference proteome</keyword>
<comment type="caution">
    <text evidence="3">The sequence shown here is derived from an EMBL/GenBank/DDBJ whole genome shotgun (WGS) entry which is preliminary data.</text>
</comment>